<organism evidence="1 2">
    <name type="scientific">[Candida] jaroonii</name>
    <dbReference type="NCBI Taxonomy" id="467808"/>
    <lineage>
        <taxon>Eukaryota</taxon>
        <taxon>Fungi</taxon>
        <taxon>Dikarya</taxon>
        <taxon>Ascomycota</taxon>
        <taxon>Saccharomycotina</taxon>
        <taxon>Pichiomycetes</taxon>
        <taxon>Debaryomycetaceae</taxon>
        <taxon>Yamadazyma</taxon>
    </lineage>
</organism>
<evidence type="ECO:0000313" key="1">
    <source>
        <dbReference type="EMBL" id="CAH6718672.1"/>
    </source>
</evidence>
<gene>
    <name evidence="1" type="ORF">CLIB1444_01S11980</name>
</gene>
<reference evidence="1" key="1">
    <citation type="submission" date="2022-06" db="EMBL/GenBank/DDBJ databases">
        <authorList>
            <person name="Legras J.-L."/>
            <person name="Devillers H."/>
            <person name="Grondin C."/>
        </authorList>
    </citation>
    <scope>NUCLEOTIDE SEQUENCE</scope>
    <source>
        <strain evidence="1">CLIB 1444</strain>
    </source>
</reference>
<evidence type="ECO:0000313" key="2">
    <source>
        <dbReference type="Proteomes" id="UP001152531"/>
    </source>
</evidence>
<protein>
    <submittedName>
        <fullName evidence="1">Chromatin structure-remodeling complex protein Rsc58p</fullName>
    </submittedName>
</protein>
<dbReference type="EMBL" id="CALSDN010000001">
    <property type="protein sequence ID" value="CAH6718672.1"/>
    <property type="molecule type" value="Genomic_DNA"/>
</dbReference>
<dbReference type="Proteomes" id="UP001152531">
    <property type="component" value="Unassembled WGS sequence"/>
</dbReference>
<accession>A0ACA9Y138</accession>
<name>A0ACA9Y138_9ASCO</name>
<comment type="caution">
    <text evidence="1">The sequence shown here is derived from an EMBL/GenBank/DDBJ whole genome shotgun (WGS) entry which is preliminary data.</text>
</comment>
<proteinExistence type="predicted"/>
<sequence length="531" mass="59794">MTQNNSEGSFEDVIGDVYNLLVKADVDTPILNISIPKKFKETDPLRILESFNQKFPGPYDGTTINDNFQGGKYKEFYQLYHDIKIASSIKIKDLKMGSDEYNNVDFFYKFASELILRESGLLKASLLNLKKDEKYSELEQQIAQDFESISYSYTSSNGEVITDITEIDNPNASAFQNSHQYGLSVSNQPSKIKIPLFTSSIKKSELDTKLTIVPGELGLSKTIPLLKDSGSTGSTFESVNFQTSKISLPTSKPTTILEGFHVLNWLPVGTPEWLDYKSKTLQPPVDSKLVSDQDEDLRLISSTNENVKSFAPTFDSKGFGIPNDLKASVWLSRVGVHKIDELRKQYFQSVGIEVNPISSKNDEPKPVENTTSEDSIVNGTKYVTSEELTDYDQTQLIPIKNLLEWDQQEIDTLESLKKDKSSIESSKSLQKLITKELLKLNKLRQQRYANSTPNNILAPDNTEKILYNKITKLISLTINLYKVSPNNLPLEFSKKVPVLMSEYSGTLPGIVTSKAKQNRLPNLRGSFKKKR</sequence>
<keyword evidence="2" id="KW-1185">Reference proteome</keyword>